<evidence type="ECO:0000313" key="2">
    <source>
        <dbReference type="Proteomes" id="UP000240760"/>
    </source>
</evidence>
<sequence length="152" mass="16676">MKWKNWGQPWPASGSLLGCPVVTSVSDGADLACEISGTCAPAAAIPSAQVPRRYRQVLTLLLLEMRAEMVAETWALQNDEAIVRSSTKAYYRSLALYQQRTAYKEQPAGQARETVAKAGRPIVENVLPVRLIQQAAAAHMIQRPGQKFRPSV</sequence>
<dbReference type="Proteomes" id="UP000240760">
    <property type="component" value="Unassembled WGS sequence"/>
</dbReference>
<name>A0A2T4C8M6_TRILO</name>
<dbReference type="EMBL" id="KZ679130">
    <property type="protein sequence ID" value="PTB77916.1"/>
    <property type="molecule type" value="Genomic_DNA"/>
</dbReference>
<evidence type="ECO:0000313" key="1">
    <source>
        <dbReference type="EMBL" id="PTB77916.1"/>
    </source>
</evidence>
<dbReference type="AlphaFoldDB" id="A0A2T4C8M6"/>
<gene>
    <name evidence="1" type="ORF">M440DRAFT_1227675</name>
</gene>
<protein>
    <submittedName>
        <fullName evidence="1">Uncharacterized protein</fullName>
    </submittedName>
</protein>
<dbReference type="PROSITE" id="PS51257">
    <property type="entry name" value="PROKAR_LIPOPROTEIN"/>
    <property type="match status" value="1"/>
</dbReference>
<reference evidence="1 2" key="1">
    <citation type="submission" date="2016-07" db="EMBL/GenBank/DDBJ databases">
        <title>Multiple horizontal gene transfer events from other fungi enriched the ability of initially mycotrophic Trichoderma (Ascomycota) to feed on dead plant biomass.</title>
        <authorList>
            <consortium name="DOE Joint Genome Institute"/>
            <person name="Aerts A."/>
            <person name="Atanasova L."/>
            <person name="Chenthamara K."/>
            <person name="Zhang J."/>
            <person name="Grujic M."/>
            <person name="Henrissat B."/>
            <person name="Kuo A."/>
            <person name="Salamov A."/>
            <person name="Lipzen A."/>
            <person name="Labutti K."/>
            <person name="Barry K."/>
            <person name="Miao Y."/>
            <person name="Rahimi M.J."/>
            <person name="Shen Q."/>
            <person name="Grigoriev I.V."/>
            <person name="Kubicek C.P."/>
            <person name="Druzhinina I.S."/>
        </authorList>
    </citation>
    <scope>NUCLEOTIDE SEQUENCE [LARGE SCALE GENOMIC DNA]</scope>
    <source>
        <strain evidence="1 2">ATCC 18648</strain>
    </source>
</reference>
<proteinExistence type="predicted"/>
<accession>A0A2T4C8M6</accession>
<organism evidence="1 2">
    <name type="scientific">Trichoderma longibrachiatum ATCC 18648</name>
    <dbReference type="NCBI Taxonomy" id="983965"/>
    <lineage>
        <taxon>Eukaryota</taxon>
        <taxon>Fungi</taxon>
        <taxon>Dikarya</taxon>
        <taxon>Ascomycota</taxon>
        <taxon>Pezizomycotina</taxon>
        <taxon>Sordariomycetes</taxon>
        <taxon>Hypocreomycetidae</taxon>
        <taxon>Hypocreales</taxon>
        <taxon>Hypocreaceae</taxon>
        <taxon>Trichoderma</taxon>
    </lineage>
</organism>
<keyword evidence="2" id="KW-1185">Reference proteome</keyword>